<dbReference type="InterPro" id="IPR036424">
    <property type="entry name" value="UPP_synth-like_sf"/>
</dbReference>
<dbReference type="PANTHER" id="PTHR14021:SF15">
    <property type="entry name" value="IRON-SULFUR CLUSTER CO-CHAPERONE PROTEIN HSCB"/>
    <property type="match status" value="1"/>
</dbReference>
<dbReference type="EMBL" id="MUNK01000292">
    <property type="protein sequence ID" value="OTA23506.1"/>
    <property type="molecule type" value="Genomic_DNA"/>
</dbReference>
<dbReference type="Pfam" id="PF00226">
    <property type="entry name" value="DnaJ"/>
    <property type="match status" value="1"/>
</dbReference>
<dbReference type="OrthoDB" id="19639at2759"/>
<dbReference type="GO" id="GO:0001671">
    <property type="term" value="F:ATPase activator activity"/>
    <property type="evidence" value="ECO:0007669"/>
    <property type="project" value="InterPro"/>
</dbReference>
<dbReference type="SMART" id="SM00271">
    <property type="entry name" value="DnaJ"/>
    <property type="match status" value="1"/>
</dbReference>
<dbReference type="SUPFAM" id="SSF47144">
    <property type="entry name" value="HSC20 (HSCB), C-terminal oligomerisation domain"/>
    <property type="match status" value="1"/>
</dbReference>
<evidence type="ECO:0000313" key="5">
    <source>
        <dbReference type="EMBL" id="OTA23506.1"/>
    </source>
</evidence>
<dbReference type="Pfam" id="PF20238">
    <property type="entry name" value="BIM1-like_dom"/>
    <property type="match status" value="1"/>
</dbReference>
<dbReference type="GO" id="GO:0051259">
    <property type="term" value="P:protein complex oligomerization"/>
    <property type="evidence" value="ECO:0007669"/>
    <property type="project" value="InterPro"/>
</dbReference>
<dbReference type="InterPro" id="IPR046530">
    <property type="entry name" value="BIM1-like_dom"/>
</dbReference>
<evidence type="ECO:0000256" key="1">
    <source>
        <dbReference type="ARBA" id="ARBA00010476"/>
    </source>
</evidence>
<evidence type="ECO:0000256" key="2">
    <source>
        <dbReference type="ARBA" id="ARBA00023186"/>
    </source>
</evidence>
<proteinExistence type="inferred from homology"/>
<feature type="compositionally biased region" description="Low complexity" evidence="3">
    <location>
        <begin position="401"/>
        <end position="411"/>
    </location>
</feature>
<dbReference type="NCBIfam" id="TIGR00714">
    <property type="entry name" value="hscB"/>
    <property type="match status" value="1"/>
</dbReference>
<dbReference type="AlphaFoldDB" id="A0A1Z5SRP4"/>
<comment type="caution">
    <text evidence="5">The sequence shown here is derived from an EMBL/GenBank/DDBJ whole genome shotgun (WGS) entry which is preliminary data.</text>
</comment>
<accession>A0A1Z5SRP4</accession>
<dbReference type="InterPro" id="IPR036869">
    <property type="entry name" value="J_dom_sf"/>
</dbReference>
<dbReference type="CDD" id="cd06257">
    <property type="entry name" value="DnaJ"/>
    <property type="match status" value="1"/>
</dbReference>
<dbReference type="STRING" id="1157616.A0A1Z5SRP4"/>
<dbReference type="Gene3D" id="3.40.1180.10">
    <property type="entry name" value="Decaprenyl diphosphate synthase-like"/>
    <property type="match status" value="1"/>
</dbReference>
<dbReference type="Gene3D" id="1.20.1280.20">
    <property type="entry name" value="HscB, C-terminal domain"/>
    <property type="match status" value="1"/>
</dbReference>
<dbReference type="Proteomes" id="UP000194280">
    <property type="component" value="Unassembled WGS sequence"/>
</dbReference>
<dbReference type="VEuPathDB" id="FungiDB:BTJ68_13889"/>
<dbReference type="PANTHER" id="PTHR14021">
    <property type="entry name" value="IRON-SULFUR CLUSTER CO-CHAPERONE PROTEIN HSCB"/>
    <property type="match status" value="1"/>
</dbReference>
<keyword evidence="6" id="KW-1185">Reference proteome</keyword>
<feature type="region of interest" description="Disordered" evidence="3">
    <location>
        <begin position="378"/>
        <end position="415"/>
    </location>
</feature>
<organism evidence="5 6">
    <name type="scientific">Hortaea werneckii EXF-2000</name>
    <dbReference type="NCBI Taxonomy" id="1157616"/>
    <lineage>
        <taxon>Eukaryota</taxon>
        <taxon>Fungi</taxon>
        <taxon>Dikarya</taxon>
        <taxon>Ascomycota</taxon>
        <taxon>Pezizomycotina</taxon>
        <taxon>Dothideomycetes</taxon>
        <taxon>Dothideomycetidae</taxon>
        <taxon>Mycosphaerellales</taxon>
        <taxon>Teratosphaeriaceae</taxon>
        <taxon>Hortaea</taxon>
    </lineage>
</organism>
<dbReference type="InterPro" id="IPR001623">
    <property type="entry name" value="DnaJ_domain"/>
</dbReference>
<feature type="domain" description="J" evidence="4">
    <location>
        <begin position="502"/>
        <end position="579"/>
    </location>
</feature>
<dbReference type="Pfam" id="PF07743">
    <property type="entry name" value="HSCB_C"/>
    <property type="match status" value="1"/>
</dbReference>
<dbReference type="GO" id="GO:0044571">
    <property type="term" value="P:[2Fe-2S] cluster assembly"/>
    <property type="evidence" value="ECO:0007669"/>
    <property type="project" value="InterPro"/>
</dbReference>
<dbReference type="InterPro" id="IPR009073">
    <property type="entry name" value="HscB_oligo_C"/>
</dbReference>
<dbReference type="InterPro" id="IPR004640">
    <property type="entry name" value="HscB"/>
</dbReference>
<dbReference type="GO" id="GO:0005739">
    <property type="term" value="C:mitochondrion"/>
    <property type="evidence" value="ECO:0007669"/>
    <property type="project" value="TreeGrafter"/>
</dbReference>
<dbReference type="GO" id="GO:0051087">
    <property type="term" value="F:protein-folding chaperone binding"/>
    <property type="evidence" value="ECO:0007669"/>
    <property type="project" value="InterPro"/>
</dbReference>
<reference evidence="5 6" key="1">
    <citation type="submission" date="2017-01" db="EMBL/GenBank/DDBJ databases">
        <title>The recent genome duplication of the halophilic yeast Hortaea werneckii: insights from long-read sequencing.</title>
        <authorList>
            <person name="Sinha S."/>
            <person name="Flibotte S."/>
            <person name="Neira M."/>
            <person name="Lenassi M."/>
            <person name="Gostincar C."/>
            <person name="Stajich J.E."/>
            <person name="Nislow C.E."/>
        </authorList>
    </citation>
    <scope>NUCLEOTIDE SEQUENCE [LARGE SCALE GENOMIC DNA]</scope>
    <source>
        <strain evidence="5 6">EXF-2000</strain>
    </source>
</reference>
<dbReference type="SUPFAM" id="SSF46565">
    <property type="entry name" value="Chaperone J-domain"/>
    <property type="match status" value="1"/>
</dbReference>
<gene>
    <name evidence="5" type="ORF">BTJ68_13889</name>
</gene>
<evidence type="ECO:0000313" key="6">
    <source>
        <dbReference type="Proteomes" id="UP000194280"/>
    </source>
</evidence>
<evidence type="ECO:0000256" key="3">
    <source>
        <dbReference type="SAM" id="MobiDB-lite"/>
    </source>
</evidence>
<dbReference type="SUPFAM" id="SSF64005">
    <property type="entry name" value="Undecaprenyl diphosphate synthase"/>
    <property type="match status" value="1"/>
</dbReference>
<keyword evidence="2" id="KW-0143">Chaperone</keyword>
<dbReference type="InterPro" id="IPR036386">
    <property type="entry name" value="HscB_C_sf"/>
</dbReference>
<dbReference type="GO" id="GO:0016765">
    <property type="term" value="F:transferase activity, transferring alkyl or aryl (other than methyl) groups"/>
    <property type="evidence" value="ECO:0007669"/>
    <property type="project" value="InterPro"/>
</dbReference>
<dbReference type="CDD" id="cd21176">
    <property type="entry name" value="LPMO_auxiliary-like"/>
    <property type="match status" value="1"/>
</dbReference>
<comment type="similarity">
    <text evidence="1">Belongs to the HscB family.</text>
</comment>
<dbReference type="InParanoid" id="A0A1Z5SRP4"/>
<name>A0A1Z5SRP4_HORWE</name>
<dbReference type="Gene3D" id="1.10.287.110">
    <property type="entry name" value="DnaJ domain"/>
    <property type="match status" value="1"/>
</dbReference>
<protein>
    <recommendedName>
        <fullName evidence="4">J domain-containing protein</fullName>
    </recommendedName>
</protein>
<evidence type="ECO:0000259" key="4">
    <source>
        <dbReference type="PROSITE" id="PS50076"/>
    </source>
</evidence>
<dbReference type="PROSITE" id="PS50076">
    <property type="entry name" value="DNAJ_2"/>
    <property type="match status" value="1"/>
</dbReference>
<sequence>MCESPCLNLASFKTLSKSFSDPHYKLVAQSQLKITPNMKSLTLCCSILLAQLTRAHFDITYPGTRGDSFLPPASQWLYPCAGINATTNRTMWPTTGGSLVLDLHHPFTYIWVNLGLGEEVASFNVSLTPNLPYNETGNGTLCLPHVALPEEANVTEGAVGSLQVITVGDSGSALYNCADLMFTSNATLLTAGEGECVNSTGVSITRVEQQTDDSAATTSTEASTTASIGNILWKVGSMVGTEQSTALRYNEDTSGRVLNATGREHLLKPYLPSAPKQEDTAASVAGRFRHTSRVRPAIRQLLHWTLFAIIHTLFSVYIRLRQVYHAIVDRLFALLYYHHRTPELIQRDVKGLSILKSTIPHLHRRIERTLTAYYGSTSPQKPTFSLRAPHLPSYSPPESPEPTNNGTNGTTHSKRPHLNILLISTTDGRQTLVDLTRTLASMAQDSKIQPSDISDELIDAEITESVMGEPDLLLLFGDRVTLKGYPPWQSSQPGTNAQAPQTHYDFFPSTFPSGQPPHSPFTPDLKQLKKEYIQLQAKAHPDHAPAGQERHAEALSMRINEAYRTLSDPLKRAQYLLSLRGVDVEDESAKMSGGPLLMEVMEAREAVDEVEDEEGLVEIKAENDARIAQSVGVLDEAFAREDVERAAEEAIRLRYWMNIEESIRGWEKGKGGGVIHH</sequence>